<dbReference type="GO" id="GO:0042956">
    <property type="term" value="P:maltodextrin transmembrane transport"/>
    <property type="evidence" value="ECO:0007669"/>
    <property type="project" value="TreeGrafter"/>
</dbReference>
<dbReference type="SUPFAM" id="SSF53850">
    <property type="entry name" value="Periplasmic binding protein-like II"/>
    <property type="match status" value="1"/>
</dbReference>
<proteinExistence type="inferred from homology"/>
<dbReference type="AlphaFoldDB" id="A0A402DMX9"/>
<dbReference type="PANTHER" id="PTHR30061:SF50">
    <property type="entry name" value="MALTOSE_MALTODEXTRIN-BINDING PERIPLASMIC PROTEIN"/>
    <property type="match status" value="1"/>
</dbReference>
<dbReference type="PROSITE" id="PS51257">
    <property type="entry name" value="PROKAR_LIPOPROTEIN"/>
    <property type="match status" value="1"/>
</dbReference>
<dbReference type="InterPro" id="IPR006059">
    <property type="entry name" value="SBP"/>
</dbReference>
<dbReference type="PRINTS" id="PR00181">
    <property type="entry name" value="MALTOSEBP"/>
</dbReference>
<dbReference type="OrthoDB" id="9766758at2"/>
<keyword evidence="2" id="KW-0813">Transport</keyword>
<protein>
    <submittedName>
        <fullName evidence="6">Sugar ABC transporter substrate-binding protein</fullName>
    </submittedName>
</protein>
<gene>
    <name evidence="6" type="ORF">CBZ_05480</name>
</gene>
<dbReference type="GO" id="GO:1901982">
    <property type="term" value="F:maltose binding"/>
    <property type="evidence" value="ECO:0007669"/>
    <property type="project" value="TreeGrafter"/>
</dbReference>
<accession>A0A402DMX9</accession>
<feature type="chain" id="PRO_5038863552" evidence="5">
    <location>
        <begin position="23"/>
        <end position="414"/>
    </location>
</feature>
<feature type="signal peptide" evidence="5">
    <location>
        <begin position="1"/>
        <end position="22"/>
    </location>
</feature>
<organism evidence="6 7">
    <name type="scientific">Cellulomonas biazotea</name>
    <dbReference type="NCBI Taxonomy" id="1709"/>
    <lineage>
        <taxon>Bacteria</taxon>
        <taxon>Bacillati</taxon>
        <taxon>Actinomycetota</taxon>
        <taxon>Actinomycetes</taxon>
        <taxon>Micrococcales</taxon>
        <taxon>Cellulomonadaceae</taxon>
        <taxon>Cellulomonas</taxon>
    </lineage>
</organism>
<dbReference type="PANTHER" id="PTHR30061">
    <property type="entry name" value="MALTOSE-BINDING PERIPLASMIC PROTEIN"/>
    <property type="match status" value="1"/>
</dbReference>
<dbReference type="RefSeq" id="WP_130780094.1">
    <property type="nucleotide sequence ID" value="NZ_BIMR01000026.1"/>
</dbReference>
<dbReference type="Gene3D" id="3.40.190.10">
    <property type="entry name" value="Periplasmic binding protein-like II"/>
    <property type="match status" value="2"/>
</dbReference>
<comment type="similarity">
    <text evidence="1">Belongs to the bacterial solute-binding protein 1 family.</text>
</comment>
<dbReference type="Pfam" id="PF13416">
    <property type="entry name" value="SBP_bac_8"/>
    <property type="match status" value="1"/>
</dbReference>
<evidence type="ECO:0000256" key="3">
    <source>
        <dbReference type="ARBA" id="ARBA00022597"/>
    </source>
</evidence>
<dbReference type="Proteomes" id="UP000289954">
    <property type="component" value="Unassembled WGS sequence"/>
</dbReference>
<dbReference type="GO" id="GO:0015144">
    <property type="term" value="F:carbohydrate transmembrane transporter activity"/>
    <property type="evidence" value="ECO:0007669"/>
    <property type="project" value="InterPro"/>
</dbReference>
<reference evidence="6 7" key="1">
    <citation type="submission" date="2019-01" db="EMBL/GenBank/DDBJ databases">
        <title>Draft genome sequence of Cellulomonas takizawaensis strain TKZ-21.</title>
        <authorList>
            <person name="Yamamura H."/>
            <person name="Hayashi T."/>
            <person name="Hamada M."/>
            <person name="Serisawa Y."/>
            <person name="Matsuyama K."/>
            <person name="Nakagawa Y."/>
            <person name="Otoguro M."/>
            <person name="Yanagida F."/>
            <person name="Hayakawa M."/>
        </authorList>
    </citation>
    <scope>NUCLEOTIDE SEQUENCE [LARGE SCALE GENOMIC DNA]</scope>
    <source>
        <strain evidence="6 7">NBRC12680</strain>
    </source>
</reference>
<evidence type="ECO:0000313" key="6">
    <source>
        <dbReference type="EMBL" id="GCE75492.1"/>
    </source>
</evidence>
<comment type="caution">
    <text evidence="6">The sequence shown here is derived from an EMBL/GenBank/DDBJ whole genome shotgun (WGS) entry which is preliminary data.</text>
</comment>
<evidence type="ECO:0000256" key="4">
    <source>
        <dbReference type="ARBA" id="ARBA00022729"/>
    </source>
</evidence>
<keyword evidence="3" id="KW-0762">Sugar transport</keyword>
<evidence type="ECO:0000256" key="5">
    <source>
        <dbReference type="SAM" id="SignalP"/>
    </source>
</evidence>
<dbReference type="EMBL" id="BIMR01000026">
    <property type="protein sequence ID" value="GCE75492.1"/>
    <property type="molecule type" value="Genomic_DNA"/>
</dbReference>
<evidence type="ECO:0000313" key="7">
    <source>
        <dbReference type="Proteomes" id="UP000289954"/>
    </source>
</evidence>
<evidence type="ECO:0000256" key="2">
    <source>
        <dbReference type="ARBA" id="ARBA00022448"/>
    </source>
</evidence>
<dbReference type="InterPro" id="IPR006060">
    <property type="entry name" value="Maltose/Cyclodextrin-bd"/>
</dbReference>
<sequence>MRRSIPVVAATIGLALTLTACAGSDEPAGDATSSAPAANAGTLTVWVDDTRSGPVKEVASVFEEEKGVTVKLVQKDFGDIRDDFISQAPTGQGPDVVVGAHDWLGKLVQNGVVAPVELGDKAADFLPVSTQAMSYEGTLYGLPYSVENIALVKNKSLVAEATPATFDELVAQAKAVGTDYSVLVQQDEKTGDPYHLYPLQTSFGAPVFGTDASGAYNPDELGLDSDGGRAFAAYLTKLGAEGVLNTSVSGDVAKEAFIAGKAPYMITGPWNVGDFVSAGIDVAIEKVPSAGGQPSQPFVGVQGFFISSKSENALLANEFVVNYLGTKDVQLAMYEAGGRAPALQSALDEIGSDPIVAGFAAVGIDGVPMPSIPAMDTVWSDWGATEVALVNQQGDPATLWDQMTSAIATKIAAS</sequence>
<dbReference type="CDD" id="cd13586">
    <property type="entry name" value="PBP2_Maltose_binding_like"/>
    <property type="match status" value="1"/>
</dbReference>
<dbReference type="GO" id="GO:0015768">
    <property type="term" value="P:maltose transport"/>
    <property type="evidence" value="ECO:0007669"/>
    <property type="project" value="TreeGrafter"/>
</dbReference>
<evidence type="ECO:0000256" key="1">
    <source>
        <dbReference type="ARBA" id="ARBA00008520"/>
    </source>
</evidence>
<keyword evidence="7" id="KW-1185">Reference proteome</keyword>
<keyword evidence="4 5" id="KW-0732">Signal</keyword>
<name>A0A402DMX9_9CELL</name>
<dbReference type="GO" id="GO:0055052">
    <property type="term" value="C:ATP-binding cassette (ABC) transporter complex, substrate-binding subunit-containing"/>
    <property type="evidence" value="ECO:0007669"/>
    <property type="project" value="TreeGrafter"/>
</dbReference>